<name>A0A0D0AQW7_9AGAR</name>
<accession>A0A0D0AQW7</accession>
<keyword evidence="3" id="KW-1185">Reference proteome</keyword>
<sequence length="174" mass="19035">MLFTNVLSYLVIILGPSYPHLGYALEYTGDSTFVRISIQADAHGISSLKPYDQIASQDRLRVIWALELSTPVTSKQKVAEISITMAELTAACKDAVKSYTHELQFPIAPDVQSAERVIGGRKQQCAVLKVEKGTEVLAEMAVVSLESKIVDFTVGGTPYATVIVHNLWRYGSTS</sequence>
<proteinExistence type="predicted"/>
<reference evidence="2 3" key="1">
    <citation type="submission" date="2014-04" db="EMBL/GenBank/DDBJ databases">
        <title>Evolutionary Origins and Diversification of the Mycorrhizal Mutualists.</title>
        <authorList>
            <consortium name="DOE Joint Genome Institute"/>
            <consortium name="Mycorrhizal Genomics Consortium"/>
            <person name="Kohler A."/>
            <person name="Kuo A."/>
            <person name="Nagy L.G."/>
            <person name="Floudas D."/>
            <person name="Copeland A."/>
            <person name="Barry K.W."/>
            <person name="Cichocki N."/>
            <person name="Veneault-Fourrey C."/>
            <person name="LaButti K."/>
            <person name="Lindquist E.A."/>
            <person name="Lipzen A."/>
            <person name="Lundell T."/>
            <person name="Morin E."/>
            <person name="Murat C."/>
            <person name="Riley R."/>
            <person name="Ohm R."/>
            <person name="Sun H."/>
            <person name="Tunlid A."/>
            <person name="Henrissat B."/>
            <person name="Grigoriev I.V."/>
            <person name="Hibbett D.S."/>
            <person name="Martin F."/>
        </authorList>
    </citation>
    <scope>NUCLEOTIDE SEQUENCE [LARGE SCALE GENOMIC DNA]</scope>
    <source>
        <strain evidence="2 3">FD-317 M1</strain>
    </source>
</reference>
<organism evidence="2 3">
    <name type="scientific">Collybiopsis luxurians FD-317 M1</name>
    <dbReference type="NCBI Taxonomy" id="944289"/>
    <lineage>
        <taxon>Eukaryota</taxon>
        <taxon>Fungi</taxon>
        <taxon>Dikarya</taxon>
        <taxon>Basidiomycota</taxon>
        <taxon>Agaricomycotina</taxon>
        <taxon>Agaricomycetes</taxon>
        <taxon>Agaricomycetidae</taxon>
        <taxon>Agaricales</taxon>
        <taxon>Marasmiineae</taxon>
        <taxon>Omphalotaceae</taxon>
        <taxon>Collybiopsis</taxon>
        <taxon>Collybiopsis luxurians</taxon>
    </lineage>
</organism>
<evidence type="ECO:0000313" key="2">
    <source>
        <dbReference type="EMBL" id="KIK52740.1"/>
    </source>
</evidence>
<feature type="signal peptide" evidence="1">
    <location>
        <begin position="1"/>
        <end position="24"/>
    </location>
</feature>
<evidence type="ECO:0000256" key="1">
    <source>
        <dbReference type="SAM" id="SignalP"/>
    </source>
</evidence>
<evidence type="ECO:0000313" key="3">
    <source>
        <dbReference type="Proteomes" id="UP000053593"/>
    </source>
</evidence>
<dbReference type="HOGENOM" id="CLU_1540252_0_0_1"/>
<dbReference type="EMBL" id="KN834838">
    <property type="protein sequence ID" value="KIK52740.1"/>
    <property type="molecule type" value="Genomic_DNA"/>
</dbReference>
<gene>
    <name evidence="2" type="ORF">GYMLUDRAFT_250994</name>
</gene>
<feature type="chain" id="PRO_5002206921" evidence="1">
    <location>
        <begin position="25"/>
        <end position="174"/>
    </location>
</feature>
<dbReference type="AlphaFoldDB" id="A0A0D0AQW7"/>
<dbReference type="Proteomes" id="UP000053593">
    <property type="component" value="Unassembled WGS sequence"/>
</dbReference>
<protein>
    <submittedName>
        <fullName evidence="2">Unplaced genomic scaffold GYMLUscaffold_90, whole genome shotgun sequence</fullName>
    </submittedName>
</protein>
<keyword evidence="1" id="KW-0732">Signal</keyword>